<evidence type="ECO:0000256" key="1">
    <source>
        <dbReference type="ARBA" id="ARBA00004141"/>
    </source>
</evidence>
<protein>
    <submittedName>
        <fullName evidence="9">Endospore germination permease</fullName>
    </submittedName>
</protein>
<comment type="similarity">
    <text evidence="2">Belongs to the amino acid-polyamine-organocation (APC) superfamily. Spore germination protein (SGP) (TC 2.A.3.9) family.</text>
</comment>
<keyword evidence="7 8" id="KW-0472">Membrane</keyword>
<reference evidence="9" key="1">
    <citation type="submission" date="2020-02" db="EMBL/GenBank/DDBJ databases">
        <authorList>
            <person name="Shen X.-R."/>
            <person name="Zhang Y.-X."/>
        </authorList>
    </citation>
    <scope>NUCLEOTIDE SEQUENCE</scope>
    <source>
        <strain evidence="9">SYP-B3998</strain>
    </source>
</reference>
<feature type="transmembrane region" description="Helical" evidence="8">
    <location>
        <begin position="142"/>
        <end position="164"/>
    </location>
</feature>
<dbReference type="Gene3D" id="1.20.1740.10">
    <property type="entry name" value="Amino acid/polyamine transporter I"/>
    <property type="match status" value="1"/>
</dbReference>
<comment type="caution">
    <text evidence="9">The sequence shown here is derived from an EMBL/GenBank/DDBJ whole genome shotgun (WGS) entry which is preliminary data.</text>
</comment>
<name>A0A6G4A066_9BACL</name>
<comment type="subcellular location">
    <subcellularLocation>
        <location evidence="1">Membrane</location>
        <topology evidence="1">Multi-pass membrane protein</topology>
    </subcellularLocation>
</comment>
<dbReference type="PANTHER" id="PTHR34975:SF2">
    <property type="entry name" value="SPORE GERMINATION PROTEIN A2"/>
    <property type="match status" value="1"/>
</dbReference>
<proteinExistence type="inferred from homology"/>
<feature type="transmembrane region" description="Helical" evidence="8">
    <location>
        <begin position="217"/>
        <end position="238"/>
    </location>
</feature>
<dbReference type="RefSeq" id="WP_163947710.1">
    <property type="nucleotide sequence ID" value="NZ_JAAIKC010000004.1"/>
</dbReference>
<evidence type="ECO:0000256" key="8">
    <source>
        <dbReference type="SAM" id="Phobius"/>
    </source>
</evidence>
<evidence type="ECO:0000256" key="7">
    <source>
        <dbReference type="ARBA" id="ARBA00023136"/>
    </source>
</evidence>
<dbReference type="NCBIfam" id="TIGR00912">
    <property type="entry name" value="2A0309"/>
    <property type="match status" value="1"/>
</dbReference>
<organism evidence="9">
    <name type="scientific">Paenibacillus sp. SYP-B3998</name>
    <dbReference type="NCBI Taxonomy" id="2678564"/>
    <lineage>
        <taxon>Bacteria</taxon>
        <taxon>Bacillati</taxon>
        <taxon>Bacillota</taxon>
        <taxon>Bacilli</taxon>
        <taxon>Bacillales</taxon>
        <taxon>Paenibacillaceae</taxon>
        <taxon>Paenibacillus</taxon>
    </lineage>
</organism>
<dbReference type="GO" id="GO:0016020">
    <property type="term" value="C:membrane"/>
    <property type="evidence" value="ECO:0007669"/>
    <property type="project" value="UniProtKB-SubCell"/>
</dbReference>
<dbReference type="InterPro" id="IPR004761">
    <property type="entry name" value="Spore_GerAB"/>
</dbReference>
<evidence type="ECO:0000313" key="9">
    <source>
        <dbReference type="EMBL" id="NEW07219.1"/>
    </source>
</evidence>
<feature type="transmembrane region" description="Helical" evidence="8">
    <location>
        <begin position="184"/>
        <end position="205"/>
    </location>
</feature>
<dbReference type="Pfam" id="PF03845">
    <property type="entry name" value="Spore_permease"/>
    <property type="match status" value="1"/>
</dbReference>
<feature type="transmembrane region" description="Helical" evidence="8">
    <location>
        <begin position="337"/>
        <end position="357"/>
    </location>
</feature>
<feature type="transmembrane region" description="Helical" evidence="8">
    <location>
        <begin position="42"/>
        <end position="63"/>
    </location>
</feature>
<evidence type="ECO:0000256" key="5">
    <source>
        <dbReference type="ARBA" id="ARBA00022692"/>
    </source>
</evidence>
<dbReference type="PANTHER" id="PTHR34975">
    <property type="entry name" value="SPORE GERMINATION PROTEIN A2"/>
    <property type="match status" value="1"/>
</dbReference>
<keyword evidence="3" id="KW-0813">Transport</keyword>
<dbReference type="GO" id="GO:0009847">
    <property type="term" value="P:spore germination"/>
    <property type="evidence" value="ECO:0007669"/>
    <property type="project" value="InterPro"/>
</dbReference>
<feature type="transmembrane region" description="Helical" evidence="8">
    <location>
        <begin position="12"/>
        <end position="30"/>
    </location>
</feature>
<feature type="transmembrane region" description="Helical" evidence="8">
    <location>
        <begin position="83"/>
        <end position="108"/>
    </location>
</feature>
<feature type="transmembrane region" description="Helical" evidence="8">
    <location>
        <begin position="114"/>
        <end position="135"/>
    </location>
</feature>
<accession>A0A6G4A066</accession>
<feature type="transmembrane region" description="Helical" evidence="8">
    <location>
        <begin position="272"/>
        <end position="294"/>
    </location>
</feature>
<dbReference type="EMBL" id="JAAIKC010000004">
    <property type="protein sequence ID" value="NEW07219.1"/>
    <property type="molecule type" value="Genomic_DNA"/>
</dbReference>
<evidence type="ECO:0000256" key="6">
    <source>
        <dbReference type="ARBA" id="ARBA00022989"/>
    </source>
</evidence>
<gene>
    <name evidence="9" type="ORF">GK047_14515</name>
</gene>
<keyword evidence="6 8" id="KW-1133">Transmembrane helix</keyword>
<evidence type="ECO:0000256" key="2">
    <source>
        <dbReference type="ARBA" id="ARBA00007998"/>
    </source>
</evidence>
<sequence>MSKYSFNQISLKQYIFIIFETQVGIGILSLPRDLAKTAGTDGWISIVLGWLLSVLLSLVIIKIMEKNPEYTLFELLSKYFGKWVGKSLSVLWILYAAYAASVVMFSTIHIVKVWIAPDIWDFILMILFIIPIYMMTKQGIRVIGLFAELVFLISLWMPFLLLFLLKNIEWLYLLPIAKEGLFPILSTVKSTLLSFLGFELAFILYPFLKDKKSASKGIVIANSLSMITFLMVTVISFVKFSPEEIKDYAYPTLNLLKLIRLPFLERLEITFLSFYLFILFMTIIPYIYTAVLGASQLSGKQDHRNTLRILMCLWIFLSFFFHPSFSQVSQMGKSWGMAGLYFAAVFPLLLWMYGWLFHLARKEQKQ</sequence>
<dbReference type="AlphaFoldDB" id="A0A6G4A066"/>
<keyword evidence="5 8" id="KW-0812">Transmembrane</keyword>
<feature type="transmembrane region" description="Helical" evidence="8">
    <location>
        <begin position="306"/>
        <end position="325"/>
    </location>
</feature>
<evidence type="ECO:0000256" key="3">
    <source>
        <dbReference type="ARBA" id="ARBA00022448"/>
    </source>
</evidence>
<keyword evidence="4" id="KW-0309">Germination</keyword>
<evidence type="ECO:0000256" key="4">
    <source>
        <dbReference type="ARBA" id="ARBA00022544"/>
    </source>
</evidence>